<gene>
    <name evidence="1" type="ORF">GTH32_02750</name>
</gene>
<dbReference type="PANTHER" id="PTHR17985:SF8">
    <property type="entry name" value="TRANSPORT AND GOLGI ORGANIZATION PROTEIN 2 HOMOLOG"/>
    <property type="match status" value="1"/>
</dbReference>
<proteinExistence type="predicted"/>
<evidence type="ECO:0008006" key="3">
    <source>
        <dbReference type="Google" id="ProtNLM"/>
    </source>
</evidence>
<organism evidence="1 2">
    <name type="scientific">Alteromonas profundi</name>
    <dbReference type="NCBI Taxonomy" id="2696062"/>
    <lineage>
        <taxon>Bacteria</taxon>
        <taxon>Pseudomonadati</taxon>
        <taxon>Pseudomonadota</taxon>
        <taxon>Gammaproteobacteria</taxon>
        <taxon>Alteromonadales</taxon>
        <taxon>Alteromonadaceae</taxon>
        <taxon>Alteromonas/Salinimonas group</taxon>
        <taxon>Alteromonas</taxon>
    </lineage>
</organism>
<comment type="caution">
    <text evidence="1">The sequence shown here is derived from an EMBL/GenBank/DDBJ whole genome shotgun (WGS) entry which is preliminary data.</text>
</comment>
<dbReference type="Pfam" id="PF05742">
    <property type="entry name" value="TANGO2"/>
    <property type="match status" value="1"/>
</dbReference>
<evidence type="ECO:0000313" key="2">
    <source>
        <dbReference type="Proteomes" id="UP000470213"/>
    </source>
</evidence>
<accession>A0A7X5LIU0</accession>
<dbReference type="AlphaFoldDB" id="A0A7X5LIU0"/>
<dbReference type="InterPro" id="IPR008551">
    <property type="entry name" value="TANGO2"/>
</dbReference>
<dbReference type="RefSeq" id="WP_163083696.1">
    <property type="nucleotide sequence ID" value="NZ_JAAAWN010000002.1"/>
</dbReference>
<evidence type="ECO:0000313" key="1">
    <source>
        <dbReference type="EMBL" id="NDV90113.1"/>
    </source>
</evidence>
<dbReference type="EMBL" id="JAAAWN010000002">
    <property type="protein sequence ID" value="NDV90113.1"/>
    <property type="molecule type" value="Genomic_DNA"/>
</dbReference>
<dbReference type="Proteomes" id="UP000470213">
    <property type="component" value="Unassembled WGS sequence"/>
</dbReference>
<name>A0A7X5LIU0_9ALTE</name>
<protein>
    <recommendedName>
        <fullName evidence="3">NRDE family protein</fullName>
    </recommendedName>
</protein>
<reference evidence="1 2" key="1">
    <citation type="submission" date="2020-01" db="EMBL/GenBank/DDBJ databases">
        <authorList>
            <person name="Chen J."/>
            <person name="Zhu S."/>
            <person name="Yang J."/>
        </authorList>
    </citation>
    <scope>NUCLEOTIDE SEQUENCE [LARGE SCALE GENOMIC DNA]</scope>
    <source>
        <strain evidence="1 2">345S023</strain>
    </source>
</reference>
<sequence>MCILFIAHQQHYDYPLIIAANRDEFYERPTAPATFWDRHPHILAGKDLQAGGTWMGVTHNGAIAALTNIRAPQHNNEDAQTRGELVKQWLVQNPSHTMTNSCAWADKAIQPRSSTNTATMFPNSGSARSVNMFSKQLRQHRHLYNGYNLVFGYPHQLQVYNNYSDTLDTLAKGVFGLSNADINTSWPKVEQGTGALSEYVKNATNIAPEDLFAILRQDNKAPDHLLPQTGVPHEWEKALSSIFITIPTYGTRTSTLVLVDNYGKLRWLERTFNTQGKTTHTNTFSFNISP</sequence>
<keyword evidence="2" id="KW-1185">Reference proteome</keyword>
<dbReference type="PANTHER" id="PTHR17985">
    <property type="entry name" value="SER/THR-RICH PROTEIN T10 IN DGCR REGION"/>
    <property type="match status" value="1"/>
</dbReference>